<feature type="compositionally biased region" description="Basic and acidic residues" evidence="1">
    <location>
        <begin position="805"/>
        <end position="816"/>
    </location>
</feature>
<gene>
    <name evidence="3" type="ORF">ECRASSUSDP1_LOCUS8506</name>
</gene>
<reference evidence="3" key="1">
    <citation type="submission" date="2023-07" db="EMBL/GenBank/DDBJ databases">
        <authorList>
            <consortium name="AG Swart"/>
            <person name="Singh M."/>
            <person name="Singh A."/>
            <person name="Seah K."/>
            <person name="Emmerich C."/>
        </authorList>
    </citation>
    <scope>NUCLEOTIDE SEQUENCE</scope>
    <source>
        <strain evidence="3">DP1</strain>
    </source>
</reference>
<feature type="compositionally biased region" description="Polar residues" evidence="1">
    <location>
        <begin position="30"/>
        <end position="49"/>
    </location>
</feature>
<feature type="compositionally biased region" description="Basic and acidic residues" evidence="1">
    <location>
        <begin position="732"/>
        <end position="743"/>
    </location>
</feature>
<protein>
    <recommendedName>
        <fullName evidence="2">DUF4378 domain-containing protein</fullName>
    </recommendedName>
</protein>
<feature type="region of interest" description="Disordered" evidence="1">
    <location>
        <begin position="147"/>
        <end position="166"/>
    </location>
</feature>
<feature type="region of interest" description="Disordered" evidence="1">
    <location>
        <begin position="732"/>
        <end position="752"/>
    </location>
</feature>
<feature type="compositionally biased region" description="Basic residues" evidence="1">
    <location>
        <begin position="366"/>
        <end position="380"/>
    </location>
</feature>
<proteinExistence type="predicted"/>
<feature type="compositionally biased region" description="Basic residues" evidence="1">
    <location>
        <begin position="114"/>
        <end position="134"/>
    </location>
</feature>
<dbReference type="InterPro" id="IPR025486">
    <property type="entry name" value="DUF4378"/>
</dbReference>
<dbReference type="EMBL" id="CAMPGE010008327">
    <property type="protein sequence ID" value="CAI2367226.1"/>
    <property type="molecule type" value="Genomic_DNA"/>
</dbReference>
<feature type="region of interest" description="Disordered" evidence="1">
    <location>
        <begin position="427"/>
        <end position="446"/>
    </location>
</feature>
<feature type="region of interest" description="Disordered" evidence="1">
    <location>
        <begin position="269"/>
        <end position="289"/>
    </location>
</feature>
<comment type="caution">
    <text evidence="3">The sequence shown here is derived from an EMBL/GenBank/DDBJ whole genome shotgun (WGS) entry which is preliminary data.</text>
</comment>
<evidence type="ECO:0000259" key="2">
    <source>
        <dbReference type="Pfam" id="PF14309"/>
    </source>
</evidence>
<feature type="region of interest" description="Disordered" evidence="1">
    <location>
        <begin position="99"/>
        <end position="134"/>
    </location>
</feature>
<name>A0AAD1XE13_EUPCR</name>
<keyword evidence="4" id="KW-1185">Reference proteome</keyword>
<dbReference type="Pfam" id="PF14309">
    <property type="entry name" value="DUF4378"/>
    <property type="match status" value="1"/>
</dbReference>
<feature type="region of interest" description="Disordered" evidence="1">
    <location>
        <begin position="20"/>
        <end position="51"/>
    </location>
</feature>
<dbReference type="Proteomes" id="UP001295684">
    <property type="component" value="Unassembled WGS sequence"/>
</dbReference>
<feature type="region of interest" description="Disordered" evidence="1">
    <location>
        <begin position="365"/>
        <end position="394"/>
    </location>
</feature>
<evidence type="ECO:0000313" key="3">
    <source>
        <dbReference type="EMBL" id="CAI2367226.1"/>
    </source>
</evidence>
<feature type="region of interest" description="Disordered" evidence="1">
    <location>
        <begin position="796"/>
        <end position="816"/>
    </location>
</feature>
<organism evidence="3 4">
    <name type="scientific">Euplotes crassus</name>
    <dbReference type="NCBI Taxonomy" id="5936"/>
    <lineage>
        <taxon>Eukaryota</taxon>
        <taxon>Sar</taxon>
        <taxon>Alveolata</taxon>
        <taxon>Ciliophora</taxon>
        <taxon>Intramacronucleata</taxon>
        <taxon>Spirotrichea</taxon>
        <taxon>Hypotrichia</taxon>
        <taxon>Euplotida</taxon>
        <taxon>Euplotidae</taxon>
        <taxon>Moneuplotes</taxon>
    </lineage>
</organism>
<evidence type="ECO:0000256" key="1">
    <source>
        <dbReference type="SAM" id="MobiDB-lite"/>
    </source>
</evidence>
<dbReference type="AlphaFoldDB" id="A0AAD1XE13"/>
<accession>A0AAD1XE13</accession>
<feature type="domain" description="DUF4378" evidence="2">
    <location>
        <begin position="988"/>
        <end position="1171"/>
    </location>
</feature>
<feature type="compositionally biased region" description="Polar residues" evidence="1">
    <location>
        <begin position="431"/>
        <end position="446"/>
    </location>
</feature>
<sequence>MFQKSTAKSKGLLKNSCITEAKPVQFKPQEPSQNQTSKTLNPDSCPSTSRRFKRKYCKAYKLSRIDQTENESCNIHLNRKGMGKRVMSQQALKPKITLKSKPRKKKCTKDAHTKSHKQKRILKSHRSHKTERNKLHSRPTMIINAKSRSSLSRPDSPNFCKPKEFRNNPLESQNVCDTTEDTYQNNAGRSSTCSMPLTETSKKILSPKEPRHSMDLPLQKNTPALNCKEVSPILEDSKGEDTIVDEIEAFPSSCANKFTGIKLCQRRESNLNHERSTGPKRSHTESIKPYKKSEFVGKLANKLAKKLISSVKLEFQKEKCKTLSSIQKMKIKTNASQDSQRGLKLVTKEQMLFKRVAKEGDLKKLPNLRKSKKAKSKKSSPKITKTMFKSKPNLNKENRLKQIGLEFMKFIPKRLKNKKIKRKFKTKGYKSNQRPENQYFTNPGITSTKSDRSLHIEFEPNLENGQINLIPHIEEIPSNAPKTDLNPENFLQISEIPLNPNKSPQKLQSAAIGTSFTAPFHPLSTSDKNLTCNLLQTPSPRPKISTKSTSPIPQSFHARLRDPASVHTQTCKITKISSEIPDFRNFEFFVHKFLGVKNSGFLRGDLEGMYKARMVSGRRYRERSGLLEKWIDVEQTEIKNLNNLLSNQYAQASKIIENLEKTKQIVVDKILRRRIKGISEGANRAHASFELPEACSELAEDLSSEMNRTTNSEICNVLRRRRVRVGARICERKKRDSGKESGDKQCGVSSSSDVSYESSLQCSDHRVSFDKPKDEFNSDLEDMSSPQVIIEPFYRTPKSPVPQASEERIEDSFADSRRSKVSLDTLESLEIPSSPSMLIESGRSNNIDDPLMPVVPHNTSHKIQNTQNDKDLVDPKFKEQSDAIADQILHSMLCELDNDSGINKALNRGEPFEELPSFLNRGIQTDGLAVIEYLNKLFTKIRSDRDFFLESLSTPLNRDPLEILRNLQDIELDSDDSDSENTPFQPSILPVELYLEIEKQGKEKQNKEAKKCIEDPLADLENSDDEDSIMADWENIHNKVIFDCVNEVLDNYRPYGLRGPPLSWSINPRTLTYKYSETDRIDEVLLECQEKIMAWAGIEAGTLTNSDTLLTAPQEIKQVLTEQQFLTQVREERLTNLLSEEINNAEPLWLDYEYEETQVKLDLADMILQDLCYDTIRELNRIHKGDGASGDFIDKLFKETEPKHEPPIILQNDKSPVNVPVKATSEGIDVSQGTPEVRNTLNRSV</sequence>
<evidence type="ECO:0000313" key="4">
    <source>
        <dbReference type="Proteomes" id="UP001295684"/>
    </source>
</evidence>